<dbReference type="Proteomes" id="UP000658656">
    <property type="component" value="Unassembled WGS sequence"/>
</dbReference>
<reference evidence="1" key="2">
    <citation type="submission" date="2020-09" db="EMBL/GenBank/DDBJ databases">
        <authorList>
            <person name="Sun Q."/>
            <person name="Zhou Y."/>
        </authorList>
    </citation>
    <scope>NUCLEOTIDE SEQUENCE</scope>
    <source>
        <strain evidence="1">CGMCC 4.7679</strain>
    </source>
</reference>
<evidence type="ECO:0000313" key="2">
    <source>
        <dbReference type="Proteomes" id="UP000658656"/>
    </source>
</evidence>
<protein>
    <submittedName>
        <fullName evidence="1">Uncharacterized protein</fullName>
    </submittedName>
</protein>
<reference evidence="1" key="1">
    <citation type="journal article" date="2014" name="Int. J. Syst. Evol. Microbiol.">
        <title>Complete genome sequence of Corynebacterium casei LMG S-19264T (=DSM 44701T), isolated from a smear-ripened cheese.</title>
        <authorList>
            <consortium name="US DOE Joint Genome Institute (JGI-PGF)"/>
            <person name="Walter F."/>
            <person name="Albersmeier A."/>
            <person name="Kalinowski J."/>
            <person name="Ruckert C."/>
        </authorList>
    </citation>
    <scope>NUCLEOTIDE SEQUENCE</scope>
    <source>
        <strain evidence="1">CGMCC 4.7679</strain>
    </source>
</reference>
<organism evidence="1 2">
    <name type="scientific">Amycolatopsis bartoniae</name>
    <dbReference type="NCBI Taxonomy" id="941986"/>
    <lineage>
        <taxon>Bacteria</taxon>
        <taxon>Bacillati</taxon>
        <taxon>Actinomycetota</taxon>
        <taxon>Actinomycetes</taxon>
        <taxon>Pseudonocardiales</taxon>
        <taxon>Pseudonocardiaceae</taxon>
        <taxon>Amycolatopsis</taxon>
    </lineage>
</organism>
<comment type="caution">
    <text evidence="1">The sequence shown here is derived from an EMBL/GenBank/DDBJ whole genome shotgun (WGS) entry which is preliminary data.</text>
</comment>
<keyword evidence="2" id="KW-1185">Reference proteome</keyword>
<name>A0A8H9IQ61_9PSEU</name>
<gene>
    <name evidence="1" type="ORF">GCM10017566_15880</name>
</gene>
<sequence>MGHHGDMAEGISVDTADLARYHTRAGALSDEIVGAAKNHLAGNLSLPGNLFGDLGHESGLHGSLTDHLDRMHTHVHSVAGSVHDLGQSVHTAKGDYEADEQLFGDQFRRILG</sequence>
<dbReference type="EMBL" id="BNAV01000002">
    <property type="protein sequence ID" value="GHF43860.1"/>
    <property type="molecule type" value="Genomic_DNA"/>
</dbReference>
<dbReference type="AlphaFoldDB" id="A0A8H9IQ61"/>
<proteinExistence type="predicted"/>
<accession>A0A8H9IQ61</accession>
<evidence type="ECO:0000313" key="1">
    <source>
        <dbReference type="EMBL" id="GHF43860.1"/>
    </source>
</evidence>